<gene>
    <name evidence="2" type="ORF">CCMP2556_LOCUS49258</name>
</gene>
<dbReference type="SUPFAM" id="SSF117892">
    <property type="entry name" value="Band 7/SPFH domain"/>
    <property type="match status" value="1"/>
</dbReference>
<evidence type="ECO:0000259" key="1">
    <source>
        <dbReference type="Pfam" id="PF01145"/>
    </source>
</evidence>
<evidence type="ECO:0000313" key="3">
    <source>
        <dbReference type="Proteomes" id="UP001642484"/>
    </source>
</evidence>
<comment type="caution">
    <text evidence="2">The sequence shown here is derived from an EMBL/GenBank/DDBJ whole genome shotgun (WGS) entry which is preliminary data.</text>
</comment>
<feature type="domain" description="Band 7" evidence="1">
    <location>
        <begin position="210"/>
        <end position="429"/>
    </location>
</feature>
<dbReference type="InterPro" id="IPR001107">
    <property type="entry name" value="Band_7"/>
</dbReference>
<name>A0ABP0RX33_9DINO</name>
<dbReference type="InterPro" id="IPR036013">
    <property type="entry name" value="Band_7/SPFH_dom_sf"/>
</dbReference>
<sequence length="524" mass="56626">MPPAGSNARVPLINSEMVPAQQGMPQGATAPSAHQAINDDALMSAQEQTPAYRALYENNLICNQYRIRRVEDLEVIKGNWDLNQSLLLQTLTCHGCCCMVKFFVVNAGCIRRGRHQNGKYMFFGEGVHVYPSPYITVDHHDVRLTEGAILHGTKAIITVTQGFVGLAMDRGQPVLLPPGLHQWDSPTIEFQQLIDLASSIIRLGPYTLITVDEGYAAVTQDNGEQKILEGGRAYMLTHRNWKFEKFMTKKLQTNDVGPMKVTTGDNVPLEATATVNWLIEDAKLAARMAANTMADNQRNQAANQGEFDISKLRQDVLRQVTASLASFIGSVSYSAHGHEAMVARSETDKKREAGVEVDNEGRRALFDPDRLEKSAEHANSICHQYGVKILSINLISASPSDRGLLDALSQGAVASVAAEQTETAARGDAQALLLKAKAEAEAARIRAEGDARAEELRAEGSLKAAQRLEDSEVAVALAKLKTAGSCLKDGKANSFFFGLQGATDIPGGMLGTAALAGAVTKQDA</sequence>
<dbReference type="EMBL" id="CAXAMN010026695">
    <property type="protein sequence ID" value="CAK9105207.1"/>
    <property type="molecule type" value="Genomic_DNA"/>
</dbReference>
<organism evidence="2 3">
    <name type="scientific">Durusdinium trenchii</name>
    <dbReference type="NCBI Taxonomy" id="1381693"/>
    <lineage>
        <taxon>Eukaryota</taxon>
        <taxon>Sar</taxon>
        <taxon>Alveolata</taxon>
        <taxon>Dinophyceae</taxon>
        <taxon>Suessiales</taxon>
        <taxon>Symbiodiniaceae</taxon>
        <taxon>Durusdinium</taxon>
    </lineage>
</organism>
<protein>
    <recommendedName>
        <fullName evidence="1">Band 7 domain-containing protein</fullName>
    </recommendedName>
</protein>
<reference evidence="2 3" key="1">
    <citation type="submission" date="2024-02" db="EMBL/GenBank/DDBJ databases">
        <authorList>
            <person name="Chen Y."/>
            <person name="Shah S."/>
            <person name="Dougan E. K."/>
            <person name="Thang M."/>
            <person name="Chan C."/>
        </authorList>
    </citation>
    <scope>NUCLEOTIDE SEQUENCE [LARGE SCALE GENOMIC DNA]</scope>
</reference>
<evidence type="ECO:0000313" key="2">
    <source>
        <dbReference type="EMBL" id="CAK9105207.1"/>
    </source>
</evidence>
<accession>A0ABP0RX33</accession>
<dbReference type="Pfam" id="PF01145">
    <property type="entry name" value="Band_7"/>
    <property type="match status" value="1"/>
</dbReference>
<dbReference type="Gene3D" id="3.30.479.30">
    <property type="entry name" value="Band 7 domain"/>
    <property type="match status" value="1"/>
</dbReference>
<proteinExistence type="predicted"/>
<dbReference type="Proteomes" id="UP001642484">
    <property type="component" value="Unassembled WGS sequence"/>
</dbReference>
<keyword evidence="3" id="KW-1185">Reference proteome</keyword>